<dbReference type="AlphaFoldDB" id="Q6CR67"/>
<dbReference type="Proteomes" id="UP000000598">
    <property type="component" value="Chromosome D"/>
</dbReference>
<dbReference type="InterPro" id="IPR014001">
    <property type="entry name" value="Helicase_ATP-bd"/>
</dbReference>
<evidence type="ECO:0000256" key="6">
    <source>
        <dbReference type="ARBA" id="ARBA00023235"/>
    </source>
</evidence>
<dbReference type="GO" id="GO:0043138">
    <property type="term" value="F:3'-5' DNA helicase activity"/>
    <property type="evidence" value="ECO:0007669"/>
    <property type="project" value="UniProtKB-EC"/>
</dbReference>
<evidence type="ECO:0000256" key="7">
    <source>
        <dbReference type="ARBA" id="ARBA00023254"/>
    </source>
</evidence>
<feature type="region of interest" description="Disordered" evidence="11">
    <location>
        <begin position="1051"/>
        <end position="1071"/>
    </location>
</feature>
<dbReference type="InterPro" id="IPR001650">
    <property type="entry name" value="Helicase_C-like"/>
</dbReference>
<keyword evidence="5" id="KW-0067">ATP-binding</keyword>
<dbReference type="GO" id="GO:0005524">
    <property type="term" value="F:ATP binding"/>
    <property type="evidence" value="ECO:0007669"/>
    <property type="project" value="UniProtKB-KW"/>
</dbReference>
<feature type="domain" description="Helicase C-terminal" evidence="13">
    <location>
        <begin position="290"/>
        <end position="490"/>
    </location>
</feature>
<comment type="catalytic activity">
    <reaction evidence="10">
        <text>ATP + H2O = ADP + phosphate + H(+)</text>
        <dbReference type="Rhea" id="RHEA:13065"/>
        <dbReference type="ChEBI" id="CHEBI:15377"/>
        <dbReference type="ChEBI" id="CHEBI:15378"/>
        <dbReference type="ChEBI" id="CHEBI:30616"/>
        <dbReference type="ChEBI" id="CHEBI:43474"/>
        <dbReference type="ChEBI" id="CHEBI:456216"/>
        <dbReference type="EC" id="5.6.2.4"/>
    </reaction>
</comment>
<keyword evidence="2" id="KW-0547">Nucleotide-binding</keyword>
<dbReference type="InterPro" id="IPR052247">
    <property type="entry name" value="Meiotic_Crossover_Helicase"/>
</dbReference>
<dbReference type="SMART" id="SM00973">
    <property type="entry name" value="Sec63"/>
    <property type="match status" value="1"/>
</dbReference>
<reference evidence="14 15" key="1">
    <citation type="journal article" date="2004" name="Nature">
        <title>Genome evolution in yeasts.</title>
        <authorList>
            <consortium name="Genolevures"/>
            <person name="Dujon B."/>
            <person name="Sherman D."/>
            <person name="Fischer G."/>
            <person name="Durrens P."/>
            <person name="Casaregola S."/>
            <person name="Lafontaine I."/>
            <person name="de Montigny J."/>
            <person name="Marck C."/>
            <person name="Neuveglise C."/>
            <person name="Talla E."/>
            <person name="Goffard N."/>
            <person name="Frangeul L."/>
            <person name="Aigle M."/>
            <person name="Anthouard V."/>
            <person name="Babour A."/>
            <person name="Barbe V."/>
            <person name="Barnay S."/>
            <person name="Blanchin S."/>
            <person name="Beckerich J.M."/>
            <person name="Beyne E."/>
            <person name="Bleykasten C."/>
            <person name="Boisrame A."/>
            <person name="Boyer J."/>
            <person name="Cattolico L."/>
            <person name="Confanioleri F."/>
            <person name="de Daruvar A."/>
            <person name="Despons L."/>
            <person name="Fabre E."/>
            <person name="Fairhead C."/>
            <person name="Ferry-Dumazet H."/>
            <person name="Groppi A."/>
            <person name="Hantraye F."/>
            <person name="Hennequin C."/>
            <person name="Jauniaux N."/>
            <person name="Joyet P."/>
            <person name="Kachouri R."/>
            <person name="Kerrest A."/>
            <person name="Koszul R."/>
            <person name="Lemaire M."/>
            <person name="Lesur I."/>
            <person name="Ma L."/>
            <person name="Muller H."/>
            <person name="Nicaud J.M."/>
            <person name="Nikolski M."/>
            <person name="Oztas S."/>
            <person name="Ozier-Kalogeropoulos O."/>
            <person name="Pellenz S."/>
            <person name="Potier S."/>
            <person name="Richard G.F."/>
            <person name="Straub M.L."/>
            <person name="Suleau A."/>
            <person name="Swennene D."/>
            <person name="Tekaia F."/>
            <person name="Wesolowski-Louvel M."/>
            <person name="Westhof E."/>
            <person name="Wirth B."/>
            <person name="Zeniou-Meyer M."/>
            <person name="Zivanovic I."/>
            <person name="Bolotin-Fukuhara M."/>
            <person name="Thierry A."/>
            <person name="Bouchier C."/>
            <person name="Caudron B."/>
            <person name="Scarpelli C."/>
            <person name="Gaillardin C."/>
            <person name="Weissenbach J."/>
            <person name="Wincker P."/>
            <person name="Souciet J.L."/>
        </authorList>
    </citation>
    <scope>NUCLEOTIDE SEQUENCE [LARGE SCALE GENOMIC DNA]</scope>
    <source>
        <strain evidence="15">ATCC 8585 / CBS 2359 / DSM 70799 / NBRC 1267 / NRRL Y-1140 / WM37</strain>
    </source>
</reference>
<organism evidence="14 15">
    <name type="scientific">Kluyveromyces lactis (strain ATCC 8585 / CBS 2359 / DSM 70799 / NBRC 1267 / NRRL Y-1140 / WM37)</name>
    <name type="common">Yeast</name>
    <name type="synonym">Candida sphaerica</name>
    <dbReference type="NCBI Taxonomy" id="284590"/>
    <lineage>
        <taxon>Eukaryota</taxon>
        <taxon>Fungi</taxon>
        <taxon>Dikarya</taxon>
        <taxon>Ascomycota</taxon>
        <taxon>Saccharomycotina</taxon>
        <taxon>Saccharomycetes</taxon>
        <taxon>Saccharomycetales</taxon>
        <taxon>Saccharomycetaceae</taxon>
        <taxon>Kluyveromyces</taxon>
    </lineage>
</organism>
<dbReference type="PaxDb" id="284590-Q6CR67"/>
<dbReference type="SUPFAM" id="SSF46785">
    <property type="entry name" value="Winged helix' DNA-binding domain"/>
    <property type="match status" value="1"/>
</dbReference>
<dbReference type="SMART" id="SM00490">
    <property type="entry name" value="HELICc"/>
    <property type="match status" value="1"/>
</dbReference>
<dbReference type="Pfam" id="PF23445">
    <property type="entry name" value="WHD_SNRNP200"/>
    <property type="match status" value="1"/>
</dbReference>
<dbReference type="eggNOG" id="KOG0952">
    <property type="taxonomic scope" value="Eukaryota"/>
</dbReference>
<feature type="compositionally biased region" description="Polar residues" evidence="11">
    <location>
        <begin position="979"/>
        <end position="994"/>
    </location>
</feature>
<evidence type="ECO:0000256" key="3">
    <source>
        <dbReference type="ARBA" id="ARBA00022801"/>
    </source>
</evidence>
<evidence type="ECO:0000256" key="10">
    <source>
        <dbReference type="ARBA" id="ARBA00048988"/>
    </source>
</evidence>
<dbReference type="Pfam" id="PF00270">
    <property type="entry name" value="DEAD"/>
    <property type="match status" value="1"/>
</dbReference>
<dbReference type="Gene3D" id="1.10.10.10">
    <property type="entry name" value="Winged helix-like DNA-binding domain superfamily/Winged helix DNA-binding domain"/>
    <property type="match status" value="1"/>
</dbReference>
<dbReference type="PROSITE" id="PS51194">
    <property type="entry name" value="HELICASE_CTER"/>
    <property type="match status" value="1"/>
</dbReference>
<dbReference type="FunFam" id="1.10.10.10:FF:000012">
    <property type="entry name" value="U5 small nuclear ribonucleoprotein helicase"/>
    <property type="match status" value="1"/>
</dbReference>
<comment type="similarity">
    <text evidence="1">Belongs to the helicase family. SKI2 subfamily.</text>
</comment>
<dbReference type="KEGG" id="kla:KLLA0_D11462g"/>
<dbReference type="EC" id="5.6.2.4" evidence="9"/>
<dbReference type="InterPro" id="IPR011545">
    <property type="entry name" value="DEAD/DEAH_box_helicase_dom"/>
</dbReference>
<proteinExistence type="inferred from homology"/>
<dbReference type="GO" id="GO:0016787">
    <property type="term" value="F:hydrolase activity"/>
    <property type="evidence" value="ECO:0007669"/>
    <property type="project" value="UniProtKB-KW"/>
</dbReference>
<feature type="compositionally biased region" description="Low complexity" evidence="11">
    <location>
        <begin position="1054"/>
        <end position="1063"/>
    </location>
</feature>
<feature type="domain" description="Helicase ATP-binding" evidence="12">
    <location>
        <begin position="77"/>
        <end position="250"/>
    </location>
</feature>
<dbReference type="EMBL" id="CR382124">
    <property type="protein sequence ID" value="CAH00668.1"/>
    <property type="molecule type" value="Genomic_DNA"/>
</dbReference>
<evidence type="ECO:0000256" key="1">
    <source>
        <dbReference type="ARBA" id="ARBA00010140"/>
    </source>
</evidence>
<dbReference type="SUPFAM" id="SSF158702">
    <property type="entry name" value="Sec63 N-terminal domain-like"/>
    <property type="match status" value="1"/>
</dbReference>
<accession>Q6CR67</accession>
<feature type="region of interest" description="Disordered" evidence="11">
    <location>
        <begin position="974"/>
        <end position="1016"/>
    </location>
</feature>
<dbReference type="Pfam" id="PF00271">
    <property type="entry name" value="Helicase_C"/>
    <property type="match status" value="1"/>
</dbReference>
<keyword evidence="7" id="KW-0469">Meiosis</keyword>
<dbReference type="InterPro" id="IPR027417">
    <property type="entry name" value="P-loop_NTPase"/>
</dbReference>
<evidence type="ECO:0000313" key="15">
    <source>
        <dbReference type="Proteomes" id="UP000000598"/>
    </source>
</evidence>
<feature type="compositionally biased region" description="Basic and acidic residues" evidence="11">
    <location>
        <begin position="995"/>
        <end position="1004"/>
    </location>
</feature>
<evidence type="ECO:0000256" key="2">
    <source>
        <dbReference type="ARBA" id="ARBA00022741"/>
    </source>
</evidence>
<keyword evidence="15" id="KW-1185">Reference proteome</keyword>
<keyword evidence="3" id="KW-0378">Hydrolase</keyword>
<evidence type="ECO:0000256" key="4">
    <source>
        <dbReference type="ARBA" id="ARBA00022806"/>
    </source>
</evidence>
<dbReference type="SMART" id="SM00487">
    <property type="entry name" value="DEXDc"/>
    <property type="match status" value="1"/>
</dbReference>
<evidence type="ECO:0000313" key="14">
    <source>
        <dbReference type="EMBL" id="CAH00668.1"/>
    </source>
</evidence>
<dbReference type="STRING" id="284590.Q6CR67"/>
<dbReference type="Gene3D" id="3.40.50.300">
    <property type="entry name" value="P-loop containing nucleotide triphosphate hydrolases"/>
    <property type="match status" value="2"/>
</dbReference>
<dbReference type="InParanoid" id="Q6CR67"/>
<keyword evidence="6" id="KW-0413">Isomerase</keyword>
<evidence type="ECO:0000256" key="11">
    <source>
        <dbReference type="SAM" id="MobiDB-lite"/>
    </source>
</evidence>
<dbReference type="FunFam" id="1.10.3380.10:FF:000012">
    <property type="entry name" value="DEAD/DEAH box DNA helicase"/>
    <property type="match status" value="1"/>
</dbReference>
<evidence type="ECO:0000256" key="8">
    <source>
        <dbReference type="ARBA" id="ARBA00034617"/>
    </source>
</evidence>
<dbReference type="Gene3D" id="1.10.3380.10">
    <property type="entry name" value="Sec63 N-terminal domain-like domain"/>
    <property type="match status" value="1"/>
</dbReference>
<evidence type="ECO:0000259" key="12">
    <source>
        <dbReference type="PROSITE" id="PS51192"/>
    </source>
</evidence>
<dbReference type="CDD" id="cd18795">
    <property type="entry name" value="SF2_C_Ski2"/>
    <property type="match status" value="1"/>
</dbReference>
<dbReference type="InterPro" id="IPR057842">
    <property type="entry name" value="WH_MER3"/>
</dbReference>
<dbReference type="InterPro" id="IPR036390">
    <property type="entry name" value="WH_DNA-bd_sf"/>
</dbReference>
<evidence type="ECO:0000256" key="9">
    <source>
        <dbReference type="ARBA" id="ARBA00034808"/>
    </source>
</evidence>
<dbReference type="GO" id="GO:0003676">
    <property type="term" value="F:nucleic acid binding"/>
    <property type="evidence" value="ECO:0007669"/>
    <property type="project" value="InterPro"/>
</dbReference>
<comment type="catalytic activity">
    <reaction evidence="8">
        <text>Couples ATP hydrolysis with the unwinding of duplex DNA by translocating in the 3'-5' direction.</text>
        <dbReference type="EC" id="5.6.2.4"/>
    </reaction>
</comment>
<dbReference type="OMA" id="VYGYQSH"/>
<sequence>MSKEYEISSSNTSNDTTFQLNFSNSLTRPLRKKPKIATLQKDPVNEIRLLPVSVLPDSAQCIFPFENFNRMQTESFENIYRSNENCIVTSPTGSGKTVLFELAILNAMNRLDRPSSVKVLYIAPTKSLCNEKYQQWKSKFIMLSVGMLTSDTSFTELEKVKAANIIICTPEKWDVITRKWTDYPQFFAILSLVLVDEIHILQEHRGSTLEVILTRMNSMCQNLRIVAVSATIPNIHDIADWLKTGGPTGVPAKVLAFDDSYRQVVLRHHVYSFYNKFNNEFQMDALFNTRLVELINKHSKGKPVLIFCPTRQSTIVTARHIALHDHEMNNTSSKRSNIKLQDKQLSEIAQKGIAFHHAGLSMTDRSVIEDKFTNGDIKVLCSTSTLAVGVNLPAYLVIIKGTRMWSINGSQEYSTLDILQMIGRAGRPQFETEGTALILTDEGSQEKYENLLKGTSTLESCLHLNLAENIVAEIALNSITSIKSAMNWLKNTFFYRRYLKNPAHYSVIRSSILTSDAECQLTHFCERTLKDLLSYKIILDNNGNLCASGYGQAMTRHYILGDTVKNIIRSNTSLKSLEVLKILANASEFDSIRLKHNEKKLYREINANPLLRYPFTDKKKQLMSITSKEQKISLLIQYELSGLEYPSYKDAQKHHQTLVQDKMLVFRHAPRVLKCMIDCFIEKYDGDSLKSTLFLLRSVAGKGWEDTPMILRQLNTIGLVSLRKLVSHGVCTFADMEKLTEQQIEYYLSLRPGNGYKIKSDLQMIPLLSLEYSVEEKTVTQNAIHVSFKVEVQANFKSASWHGQQLCMLIMLKTDTGILIDFRRTFLSKLKTPKAFRITIQVDRNTNFIEFVYSCEQIGGSNREIRYYLSNGCYDDMPKYSNVLEQIDSNQTGSFQTSINYSDARETINNETDDDEELLNLLAEKNNSNANNERQEDCDRSLLDNGNMKCHHTCKDKSTCRHLCCREGIPRNTRRKASKQSMIKHTESVQQEEPSSSKDARNDLQKGLSSSKSMLPNLDECQQMEPEPVLENPINSLPKVSSAQQTQKITYIIPSSSPKQSSPFDTSLSDTQDADLLNFLGSDIELG</sequence>
<dbReference type="PROSITE" id="PS51192">
    <property type="entry name" value="HELICASE_ATP_BIND_1"/>
    <property type="match status" value="1"/>
</dbReference>
<dbReference type="InterPro" id="IPR036388">
    <property type="entry name" value="WH-like_DNA-bd_sf"/>
</dbReference>
<dbReference type="PANTHER" id="PTHR47835">
    <property type="entry name" value="HFM1, ATP DEPENDENT DNA HELICASE HOMOLOG"/>
    <property type="match status" value="1"/>
</dbReference>
<name>Q6CR67_KLULA</name>
<dbReference type="SUPFAM" id="SSF52540">
    <property type="entry name" value="P-loop containing nucleoside triphosphate hydrolases"/>
    <property type="match status" value="1"/>
</dbReference>
<gene>
    <name evidence="14" type="ORF">KLLA0_D11462g</name>
</gene>
<dbReference type="HOGENOM" id="CLU_000335_0_1_1"/>
<dbReference type="FunCoup" id="Q6CR67">
    <property type="interactions" value="438"/>
</dbReference>
<protein>
    <recommendedName>
        <fullName evidence="9">DNA 3'-5' helicase</fullName>
        <ecNumber evidence="9">5.6.2.4</ecNumber>
    </recommendedName>
</protein>
<keyword evidence="4" id="KW-0347">Helicase</keyword>
<dbReference type="InterPro" id="IPR004179">
    <property type="entry name" value="Sec63-dom"/>
</dbReference>
<dbReference type="Pfam" id="PF02889">
    <property type="entry name" value="Sec63"/>
    <property type="match status" value="1"/>
</dbReference>
<evidence type="ECO:0000259" key="13">
    <source>
        <dbReference type="PROSITE" id="PS51194"/>
    </source>
</evidence>
<evidence type="ECO:0000256" key="5">
    <source>
        <dbReference type="ARBA" id="ARBA00022840"/>
    </source>
</evidence>
<dbReference type="GO" id="GO:0051321">
    <property type="term" value="P:meiotic cell cycle"/>
    <property type="evidence" value="ECO:0007669"/>
    <property type="project" value="UniProtKB-KW"/>
</dbReference>
<dbReference type="PANTHER" id="PTHR47835:SF3">
    <property type="entry name" value="HELICASE FOR MEIOSIS 1"/>
    <property type="match status" value="1"/>
</dbReference>